<feature type="transmembrane region" description="Helical" evidence="1">
    <location>
        <begin position="235"/>
        <end position="253"/>
    </location>
</feature>
<sequence length="492" mass="57284">MPKISHILILLSTGVTVFLVFSAIKSGVLYQYDVDELAHTQFVYLIAKGFMPYTSFHMIFTPLFYWFQIPLYNTLGFNFHTIYIMRLVMSGLFIVRIVFSFLFIKNIFGKKVALFFVPLLLLDPFTVFSGFQIRPDNLMVPLFVLGLLFLSYALKKRSNTLFFLSGLIFSLSSLVLIKIVPEIAVIIILFAVYSYKNKKQRDFLLFLSAFPIPWIFLFIYFALQGGLFDLFRNIFFYAFLNNQTILNVTPVTFYYHPNNYYLFGTMGLSLNWAYIYVIHTLAALGVCLILWEIKRNIRIFSADVLIRIITVAVCIVLTVWVFTVRGVFLQYFLPLSWLLALFSGVSLVYFLEFIEKKTSKGYVFLLLIYFVAFILFAFSSIKGNQARAGIGNEKIIKGHEDAWNFIQGNEATFPNELFRPPGYPLTYGTFIGDVNPYILRNWGKVEDHLEKKKVKYVFKDDYLWMYLDANTKKYIDKHYLPSSHSEILVRKD</sequence>
<evidence type="ECO:0000259" key="2">
    <source>
        <dbReference type="Pfam" id="PF13231"/>
    </source>
</evidence>
<dbReference type="Proteomes" id="UP000176923">
    <property type="component" value="Unassembled WGS sequence"/>
</dbReference>
<evidence type="ECO:0000256" key="1">
    <source>
        <dbReference type="SAM" id="Phobius"/>
    </source>
</evidence>
<feature type="transmembrane region" description="Helical" evidence="1">
    <location>
        <begin position="328"/>
        <end position="350"/>
    </location>
</feature>
<dbReference type="InterPro" id="IPR038731">
    <property type="entry name" value="RgtA/B/C-like"/>
</dbReference>
<feature type="transmembrane region" description="Helical" evidence="1">
    <location>
        <begin position="161"/>
        <end position="191"/>
    </location>
</feature>
<dbReference type="EMBL" id="MFJL01000039">
    <property type="protein sequence ID" value="OGG13231.1"/>
    <property type="molecule type" value="Genomic_DNA"/>
</dbReference>
<name>A0A1F5ZLC2_9BACT</name>
<keyword evidence="1" id="KW-0472">Membrane</keyword>
<feature type="transmembrane region" description="Helical" evidence="1">
    <location>
        <begin position="6"/>
        <end position="30"/>
    </location>
</feature>
<evidence type="ECO:0000313" key="3">
    <source>
        <dbReference type="EMBL" id="OGG13231.1"/>
    </source>
</evidence>
<proteinExistence type="predicted"/>
<dbReference type="Pfam" id="PF13231">
    <property type="entry name" value="PMT_2"/>
    <property type="match status" value="1"/>
</dbReference>
<gene>
    <name evidence="3" type="ORF">A3D77_00730</name>
</gene>
<feature type="domain" description="Glycosyltransferase RgtA/B/C/D-like" evidence="2">
    <location>
        <begin position="62"/>
        <end position="207"/>
    </location>
</feature>
<organism evidence="3 4">
    <name type="scientific">Candidatus Gottesmanbacteria bacterium RIFCSPHIGHO2_02_FULL_39_11</name>
    <dbReference type="NCBI Taxonomy" id="1798382"/>
    <lineage>
        <taxon>Bacteria</taxon>
        <taxon>Candidatus Gottesmaniibacteriota</taxon>
    </lineage>
</organism>
<feature type="transmembrane region" description="Helical" evidence="1">
    <location>
        <begin position="203"/>
        <end position="223"/>
    </location>
</feature>
<feature type="transmembrane region" description="Helical" evidence="1">
    <location>
        <begin position="304"/>
        <end position="322"/>
    </location>
</feature>
<keyword evidence="1" id="KW-0812">Transmembrane</keyword>
<feature type="transmembrane region" description="Helical" evidence="1">
    <location>
        <begin position="273"/>
        <end position="292"/>
    </location>
</feature>
<feature type="transmembrane region" description="Helical" evidence="1">
    <location>
        <begin position="42"/>
        <end position="67"/>
    </location>
</feature>
<feature type="transmembrane region" description="Helical" evidence="1">
    <location>
        <begin position="79"/>
        <end position="103"/>
    </location>
</feature>
<protein>
    <recommendedName>
        <fullName evidence="2">Glycosyltransferase RgtA/B/C/D-like domain-containing protein</fullName>
    </recommendedName>
</protein>
<dbReference type="AlphaFoldDB" id="A0A1F5ZLC2"/>
<feature type="transmembrane region" description="Helical" evidence="1">
    <location>
        <begin position="138"/>
        <end position="154"/>
    </location>
</feature>
<feature type="transmembrane region" description="Helical" evidence="1">
    <location>
        <begin position="112"/>
        <end position="132"/>
    </location>
</feature>
<feature type="transmembrane region" description="Helical" evidence="1">
    <location>
        <begin position="362"/>
        <end position="381"/>
    </location>
</feature>
<comment type="caution">
    <text evidence="3">The sequence shown here is derived from an EMBL/GenBank/DDBJ whole genome shotgun (WGS) entry which is preliminary data.</text>
</comment>
<evidence type="ECO:0000313" key="4">
    <source>
        <dbReference type="Proteomes" id="UP000176923"/>
    </source>
</evidence>
<keyword evidence="1" id="KW-1133">Transmembrane helix</keyword>
<accession>A0A1F5ZLC2</accession>
<reference evidence="3 4" key="1">
    <citation type="journal article" date="2016" name="Nat. Commun.">
        <title>Thousands of microbial genomes shed light on interconnected biogeochemical processes in an aquifer system.</title>
        <authorList>
            <person name="Anantharaman K."/>
            <person name="Brown C.T."/>
            <person name="Hug L.A."/>
            <person name="Sharon I."/>
            <person name="Castelle C.J."/>
            <person name="Probst A.J."/>
            <person name="Thomas B.C."/>
            <person name="Singh A."/>
            <person name="Wilkins M.J."/>
            <person name="Karaoz U."/>
            <person name="Brodie E.L."/>
            <person name="Williams K.H."/>
            <person name="Hubbard S.S."/>
            <person name="Banfield J.F."/>
        </authorList>
    </citation>
    <scope>NUCLEOTIDE SEQUENCE [LARGE SCALE GENOMIC DNA]</scope>
</reference>